<dbReference type="EMBL" id="DVMQ01000015">
    <property type="protein sequence ID" value="HIU24236.1"/>
    <property type="molecule type" value="Genomic_DNA"/>
</dbReference>
<comment type="caution">
    <text evidence="15">The sequence shown here is derived from an EMBL/GenBank/DDBJ whole genome shotgun (WGS) entry which is preliminary data.</text>
</comment>
<evidence type="ECO:0000313" key="15">
    <source>
        <dbReference type="EMBL" id="HIU24236.1"/>
    </source>
</evidence>
<dbReference type="InterPro" id="IPR024036">
    <property type="entry name" value="tRNA-dHydroUridine_Synthase_C"/>
</dbReference>
<organism evidence="15 16">
    <name type="scientific">Candidatus Coprovicinus avistercoris</name>
    <dbReference type="NCBI Taxonomy" id="2840754"/>
    <lineage>
        <taxon>Bacteria</taxon>
        <taxon>Bacillati</taxon>
        <taxon>Actinomycetota</taxon>
        <taxon>Coriobacteriia</taxon>
        <taxon>Coriobacteriales</taxon>
        <taxon>Coriobacteriaceae</taxon>
        <taxon>Coriobacteriaceae incertae sedis</taxon>
        <taxon>Candidatus Coprovicinus</taxon>
    </lineage>
</organism>
<keyword evidence="4 11" id="KW-0288">FMN</keyword>
<keyword evidence="7" id="KW-0694">RNA-binding</keyword>
<evidence type="ECO:0000256" key="7">
    <source>
        <dbReference type="ARBA" id="ARBA00022884"/>
    </source>
</evidence>
<evidence type="ECO:0000259" key="14">
    <source>
        <dbReference type="Pfam" id="PF01207"/>
    </source>
</evidence>
<evidence type="ECO:0000256" key="10">
    <source>
        <dbReference type="ARBA" id="ARBA00048802"/>
    </source>
</evidence>
<dbReference type="Gene3D" id="1.10.1200.80">
    <property type="entry name" value="Putative flavin oxidoreducatase, domain 2"/>
    <property type="match status" value="1"/>
</dbReference>
<dbReference type="InterPro" id="IPR013785">
    <property type="entry name" value="Aldolase_TIM"/>
</dbReference>
<comment type="catalytic activity">
    <reaction evidence="9">
        <text>a 5,6-dihydrouridine in tRNA + NADP(+) = a uridine in tRNA + NADPH + H(+)</text>
        <dbReference type="Rhea" id="RHEA:23624"/>
        <dbReference type="Rhea" id="RHEA-COMP:13339"/>
        <dbReference type="Rhea" id="RHEA-COMP:13887"/>
        <dbReference type="ChEBI" id="CHEBI:15378"/>
        <dbReference type="ChEBI" id="CHEBI:57783"/>
        <dbReference type="ChEBI" id="CHEBI:58349"/>
        <dbReference type="ChEBI" id="CHEBI:65315"/>
        <dbReference type="ChEBI" id="CHEBI:74443"/>
    </reaction>
</comment>
<evidence type="ECO:0000256" key="2">
    <source>
        <dbReference type="ARBA" id="ARBA00022555"/>
    </source>
</evidence>
<feature type="active site" description="Proton donor" evidence="12">
    <location>
        <position position="90"/>
    </location>
</feature>
<comment type="cofactor">
    <cofactor evidence="11 13">
        <name>FMN</name>
        <dbReference type="ChEBI" id="CHEBI:58210"/>
    </cofactor>
</comment>
<evidence type="ECO:0000256" key="8">
    <source>
        <dbReference type="ARBA" id="ARBA00023002"/>
    </source>
</evidence>
<accession>A0A9D1HX82</accession>
<dbReference type="GO" id="GO:0017150">
    <property type="term" value="F:tRNA dihydrouridine synthase activity"/>
    <property type="evidence" value="ECO:0007669"/>
    <property type="project" value="InterPro"/>
</dbReference>
<dbReference type="PIRSF" id="PIRSF006621">
    <property type="entry name" value="Dus"/>
    <property type="match status" value="1"/>
</dbReference>
<dbReference type="PANTHER" id="PTHR45846">
    <property type="entry name" value="TRNA-DIHYDROURIDINE(47) SYNTHASE [NAD(P)(+)]-LIKE"/>
    <property type="match status" value="1"/>
</dbReference>
<dbReference type="Pfam" id="PF01207">
    <property type="entry name" value="Dus"/>
    <property type="match status" value="1"/>
</dbReference>
<dbReference type="InterPro" id="IPR035587">
    <property type="entry name" value="DUS-like_FMN-bd"/>
</dbReference>
<evidence type="ECO:0000313" key="16">
    <source>
        <dbReference type="Proteomes" id="UP000824078"/>
    </source>
</evidence>
<reference evidence="15" key="1">
    <citation type="submission" date="2020-10" db="EMBL/GenBank/DDBJ databases">
        <authorList>
            <person name="Gilroy R."/>
        </authorList>
    </citation>
    <scope>NUCLEOTIDE SEQUENCE</scope>
    <source>
        <strain evidence="15">ChiHjej12B11-29160</strain>
    </source>
</reference>
<comment type="function">
    <text evidence="1 11">Catalyzes the synthesis of 5,6-dihydrouridine (D), a modified base found in the D-loop of most tRNAs, via the reduction of the C5-C6 double bond in target uridines.</text>
</comment>
<sequence>MAPMAGVSDAAWRIMARAGGAGLAYTEMVSVAGIHYGGEKTWSLVLPDEVEPDIAVQLFGSKPEQFSEAATLISERLGERLALIDINMACPVPKVTRKGEGSALLDDPERACEIVRAVAHHTNVPVTAKIRIGRTSQRMVGPEFAKHLENAGVAALAVHGRYASQLYRGTSDLILVDKVARAVEIPVIGSGDVFTPQDAVRMVKETACTAAFIARGTYGNPWIFADAQNLACTGQSTLHTPAQRVYALELHLRLLAATNAHLVRGRSIAAWYLKGMEGARHWREKAMACVSLDDFLELLASIRKQLGLA</sequence>
<dbReference type="Proteomes" id="UP000824078">
    <property type="component" value="Unassembled WGS sequence"/>
</dbReference>
<feature type="binding site" evidence="13">
    <location>
        <begin position="214"/>
        <end position="215"/>
    </location>
    <ligand>
        <name>FMN</name>
        <dbReference type="ChEBI" id="CHEBI:58210"/>
    </ligand>
</feature>
<dbReference type="Gene3D" id="3.20.20.70">
    <property type="entry name" value="Aldolase class I"/>
    <property type="match status" value="1"/>
</dbReference>
<feature type="binding site" evidence="13">
    <location>
        <position position="129"/>
    </location>
    <ligand>
        <name>FMN</name>
        <dbReference type="ChEBI" id="CHEBI:58210"/>
    </ligand>
</feature>
<feature type="domain" description="DUS-like FMN-binding" evidence="14">
    <location>
        <begin position="1"/>
        <end position="300"/>
    </location>
</feature>
<evidence type="ECO:0000256" key="13">
    <source>
        <dbReference type="PIRSR" id="PIRSR006621-2"/>
    </source>
</evidence>
<feature type="binding site" evidence="13">
    <location>
        <position position="57"/>
    </location>
    <ligand>
        <name>FMN</name>
        <dbReference type="ChEBI" id="CHEBI:58210"/>
    </ligand>
</feature>
<feature type="binding site" evidence="13">
    <location>
        <position position="159"/>
    </location>
    <ligand>
        <name>FMN</name>
        <dbReference type="ChEBI" id="CHEBI:58210"/>
    </ligand>
</feature>
<comment type="catalytic activity">
    <reaction evidence="10">
        <text>a 5,6-dihydrouridine in tRNA + NAD(+) = a uridine in tRNA + NADH + H(+)</text>
        <dbReference type="Rhea" id="RHEA:54452"/>
        <dbReference type="Rhea" id="RHEA-COMP:13339"/>
        <dbReference type="Rhea" id="RHEA-COMP:13887"/>
        <dbReference type="ChEBI" id="CHEBI:15378"/>
        <dbReference type="ChEBI" id="CHEBI:57540"/>
        <dbReference type="ChEBI" id="CHEBI:57945"/>
        <dbReference type="ChEBI" id="CHEBI:65315"/>
        <dbReference type="ChEBI" id="CHEBI:74443"/>
    </reaction>
</comment>
<keyword evidence="13" id="KW-0547">Nucleotide-binding</keyword>
<evidence type="ECO:0000256" key="12">
    <source>
        <dbReference type="PIRSR" id="PIRSR006621-1"/>
    </source>
</evidence>
<dbReference type="InterPro" id="IPR001269">
    <property type="entry name" value="DUS_fam"/>
</dbReference>
<reference evidence="15" key="2">
    <citation type="journal article" date="2021" name="PeerJ">
        <title>Extensive microbial diversity within the chicken gut microbiome revealed by metagenomics and culture.</title>
        <authorList>
            <person name="Gilroy R."/>
            <person name="Ravi A."/>
            <person name="Getino M."/>
            <person name="Pursley I."/>
            <person name="Horton D.L."/>
            <person name="Alikhan N.F."/>
            <person name="Baker D."/>
            <person name="Gharbi K."/>
            <person name="Hall N."/>
            <person name="Watson M."/>
            <person name="Adriaenssens E.M."/>
            <person name="Foster-Nyarko E."/>
            <person name="Jarju S."/>
            <person name="Secka A."/>
            <person name="Antonio M."/>
            <person name="Oren A."/>
            <person name="Chaudhuri R.R."/>
            <person name="La Ragione R."/>
            <person name="Hildebrand F."/>
            <person name="Pallen M.J."/>
        </authorList>
    </citation>
    <scope>NUCLEOTIDE SEQUENCE</scope>
    <source>
        <strain evidence="15">ChiHjej12B11-29160</strain>
    </source>
</reference>
<evidence type="ECO:0000256" key="1">
    <source>
        <dbReference type="ARBA" id="ARBA00002790"/>
    </source>
</evidence>
<keyword evidence="2" id="KW-0820">tRNA-binding</keyword>
<keyword evidence="6" id="KW-0521">NADP</keyword>
<evidence type="ECO:0000256" key="11">
    <source>
        <dbReference type="PIRNR" id="PIRNR006621"/>
    </source>
</evidence>
<evidence type="ECO:0000256" key="4">
    <source>
        <dbReference type="ARBA" id="ARBA00022643"/>
    </source>
</evidence>
<keyword evidence="5 11" id="KW-0819">tRNA processing</keyword>
<evidence type="ECO:0000256" key="3">
    <source>
        <dbReference type="ARBA" id="ARBA00022630"/>
    </source>
</evidence>
<dbReference type="SUPFAM" id="SSF51395">
    <property type="entry name" value="FMN-linked oxidoreductases"/>
    <property type="match status" value="1"/>
</dbReference>
<keyword evidence="8 11" id="KW-0560">Oxidoreductase</keyword>
<evidence type="ECO:0000256" key="9">
    <source>
        <dbReference type="ARBA" id="ARBA00048205"/>
    </source>
</evidence>
<dbReference type="GO" id="GO:0000049">
    <property type="term" value="F:tRNA binding"/>
    <property type="evidence" value="ECO:0007669"/>
    <property type="project" value="UniProtKB-KW"/>
</dbReference>
<comment type="similarity">
    <text evidence="11">Belongs to the dus family.</text>
</comment>
<dbReference type="AlphaFoldDB" id="A0A9D1HX82"/>
<dbReference type="PANTHER" id="PTHR45846:SF1">
    <property type="entry name" value="TRNA-DIHYDROURIDINE(47) SYNTHASE [NAD(P)(+)]-LIKE"/>
    <property type="match status" value="1"/>
</dbReference>
<dbReference type="CDD" id="cd02801">
    <property type="entry name" value="DUS_like_FMN"/>
    <property type="match status" value="1"/>
</dbReference>
<dbReference type="GO" id="GO:0050660">
    <property type="term" value="F:flavin adenine dinucleotide binding"/>
    <property type="evidence" value="ECO:0007669"/>
    <property type="project" value="InterPro"/>
</dbReference>
<proteinExistence type="inferred from homology"/>
<name>A0A9D1HX82_9ACTN</name>
<dbReference type="EC" id="1.3.1.-" evidence="11"/>
<keyword evidence="3 11" id="KW-0285">Flavoprotein</keyword>
<evidence type="ECO:0000256" key="6">
    <source>
        <dbReference type="ARBA" id="ARBA00022857"/>
    </source>
</evidence>
<protein>
    <recommendedName>
        <fullName evidence="11">tRNA-dihydrouridine synthase</fullName>
        <ecNumber evidence="11">1.3.1.-</ecNumber>
    </recommendedName>
</protein>
<evidence type="ECO:0000256" key="5">
    <source>
        <dbReference type="ARBA" id="ARBA00022694"/>
    </source>
</evidence>
<gene>
    <name evidence="15" type="ORF">IAD17_04885</name>
</gene>
<feature type="binding site" evidence="13">
    <location>
        <begin position="3"/>
        <end position="5"/>
    </location>
    <ligand>
        <name>FMN</name>
        <dbReference type="ChEBI" id="CHEBI:58210"/>
    </ligand>
</feature>